<evidence type="ECO:0000256" key="8">
    <source>
        <dbReference type="ARBA" id="ARBA00047851"/>
    </source>
</evidence>
<feature type="binding site" evidence="10">
    <location>
        <position position="170"/>
    </location>
    <ligand>
        <name>2-[(2R,5Z)-2-carboxy-4-methylthiazol-5(2H)-ylidene]ethyl phosphate</name>
        <dbReference type="ChEBI" id="CHEBI:62899"/>
    </ligand>
</feature>
<evidence type="ECO:0000256" key="9">
    <source>
        <dbReference type="ARBA" id="ARBA00047883"/>
    </source>
</evidence>
<dbReference type="PANTHER" id="PTHR20857:SF15">
    <property type="entry name" value="THIAMINE-PHOSPHATE SYNTHASE"/>
    <property type="match status" value="1"/>
</dbReference>
<organism evidence="12 13">
    <name type="scientific">Nocardioides imazamoxiresistens</name>
    <dbReference type="NCBI Taxonomy" id="3231893"/>
    <lineage>
        <taxon>Bacteria</taxon>
        <taxon>Bacillati</taxon>
        <taxon>Actinomycetota</taxon>
        <taxon>Actinomycetes</taxon>
        <taxon>Propionibacteriales</taxon>
        <taxon>Nocardioidaceae</taxon>
        <taxon>Nocardioides</taxon>
    </lineage>
</organism>
<feature type="binding site" evidence="10">
    <location>
        <position position="73"/>
    </location>
    <ligand>
        <name>Mg(2+)</name>
        <dbReference type="ChEBI" id="CHEBI:18420"/>
    </ligand>
</feature>
<comment type="caution">
    <text evidence="10">Lacks conserved residue(s) required for the propagation of feature annotation.</text>
</comment>
<feature type="binding site" evidence="10">
    <location>
        <begin position="40"/>
        <end position="44"/>
    </location>
    <ligand>
        <name>4-amino-2-methyl-5-(diphosphooxymethyl)pyrimidine</name>
        <dbReference type="ChEBI" id="CHEBI:57841"/>
    </ligand>
</feature>
<dbReference type="HAMAP" id="MF_00097">
    <property type="entry name" value="TMP_synthase"/>
    <property type="match status" value="1"/>
</dbReference>
<comment type="cofactor">
    <cofactor evidence="10">
        <name>Mg(2+)</name>
        <dbReference type="ChEBI" id="CHEBI:18420"/>
    </cofactor>
    <text evidence="10">Binds 1 Mg(2+) ion per subunit.</text>
</comment>
<comment type="pathway">
    <text evidence="2 10">Cofactor biosynthesis; thiamine diphosphate biosynthesis; thiamine phosphate from 4-amino-2-methyl-5-diphosphomethylpyrimidine and 4-methyl-5-(2-phosphoethyl)-thiazole: step 1/1.</text>
</comment>
<evidence type="ECO:0000256" key="2">
    <source>
        <dbReference type="ARBA" id="ARBA00005165"/>
    </source>
</evidence>
<evidence type="ECO:0000313" key="13">
    <source>
        <dbReference type="Proteomes" id="UP001268542"/>
    </source>
</evidence>
<name>A0ABU3Q083_9ACTN</name>
<keyword evidence="6 10" id="KW-0784">Thiamine biosynthesis</keyword>
<dbReference type="EMBL" id="JAVYII010000006">
    <property type="protein sequence ID" value="MDT9594447.1"/>
    <property type="molecule type" value="Genomic_DNA"/>
</dbReference>
<feature type="binding site" evidence="10">
    <location>
        <position position="115"/>
    </location>
    <ligand>
        <name>4-amino-2-methyl-5-(diphosphooxymethyl)pyrimidine</name>
        <dbReference type="ChEBI" id="CHEBI:57841"/>
    </ligand>
</feature>
<dbReference type="InterPro" id="IPR036206">
    <property type="entry name" value="ThiamineP_synth_sf"/>
</dbReference>
<evidence type="ECO:0000313" key="12">
    <source>
        <dbReference type="EMBL" id="MDT9594447.1"/>
    </source>
</evidence>
<comment type="catalytic activity">
    <reaction evidence="8 10">
        <text>2-(2-carboxy-4-methylthiazol-5-yl)ethyl phosphate + 4-amino-2-methyl-5-(diphosphooxymethyl)pyrimidine + 2 H(+) = thiamine phosphate + CO2 + diphosphate</text>
        <dbReference type="Rhea" id="RHEA:47848"/>
        <dbReference type="ChEBI" id="CHEBI:15378"/>
        <dbReference type="ChEBI" id="CHEBI:16526"/>
        <dbReference type="ChEBI" id="CHEBI:33019"/>
        <dbReference type="ChEBI" id="CHEBI:37575"/>
        <dbReference type="ChEBI" id="CHEBI:57841"/>
        <dbReference type="ChEBI" id="CHEBI:62890"/>
        <dbReference type="EC" id="2.5.1.3"/>
    </reaction>
</comment>
<proteinExistence type="inferred from homology"/>
<dbReference type="PANTHER" id="PTHR20857">
    <property type="entry name" value="THIAMINE-PHOSPHATE PYROPHOSPHORYLASE"/>
    <property type="match status" value="1"/>
</dbReference>
<dbReference type="CDD" id="cd00564">
    <property type="entry name" value="TMP_TenI"/>
    <property type="match status" value="1"/>
</dbReference>
<comment type="catalytic activity">
    <reaction evidence="9 10">
        <text>2-[(2R,5Z)-2-carboxy-4-methylthiazol-5(2H)-ylidene]ethyl phosphate + 4-amino-2-methyl-5-(diphosphooxymethyl)pyrimidine + 2 H(+) = thiamine phosphate + CO2 + diphosphate</text>
        <dbReference type="Rhea" id="RHEA:47844"/>
        <dbReference type="ChEBI" id="CHEBI:15378"/>
        <dbReference type="ChEBI" id="CHEBI:16526"/>
        <dbReference type="ChEBI" id="CHEBI:33019"/>
        <dbReference type="ChEBI" id="CHEBI:37575"/>
        <dbReference type="ChEBI" id="CHEBI:57841"/>
        <dbReference type="ChEBI" id="CHEBI:62899"/>
        <dbReference type="EC" id="2.5.1.3"/>
    </reaction>
</comment>
<evidence type="ECO:0000256" key="10">
    <source>
        <dbReference type="HAMAP-Rule" id="MF_00097"/>
    </source>
</evidence>
<gene>
    <name evidence="10" type="primary">thiE</name>
    <name evidence="12" type="ORF">RDV89_15290</name>
</gene>
<evidence type="ECO:0000256" key="1">
    <source>
        <dbReference type="ARBA" id="ARBA00003814"/>
    </source>
</evidence>
<dbReference type="Proteomes" id="UP001268542">
    <property type="component" value="Unassembled WGS sequence"/>
</dbReference>
<comment type="caution">
    <text evidence="12">The sequence shown here is derived from an EMBL/GenBank/DDBJ whole genome shotgun (WGS) entry which is preliminary data.</text>
</comment>
<keyword evidence="5 10" id="KW-0460">Magnesium</keyword>
<evidence type="ECO:0000256" key="6">
    <source>
        <dbReference type="ARBA" id="ARBA00022977"/>
    </source>
</evidence>
<keyword evidence="4 10" id="KW-0479">Metal-binding</keyword>
<feature type="binding site" evidence="10">
    <location>
        <position position="72"/>
    </location>
    <ligand>
        <name>4-amino-2-methyl-5-(diphosphooxymethyl)pyrimidine</name>
        <dbReference type="ChEBI" id="CHEBI:57841"/>
    </ligand>
</feature>
<comment type="catalytic activity">
    <reaction evidence="7 10">
        <text>4-methyl-5-(2-phosphooxyethyl)-thiazole + 4-amino-2-methyl-5-(diphosphooxymethyl)pyrimidine + H(+) = thiamine phosphate + diphosphate</text>
        <dbReference type="Rhea" id="RHEA:22328"/>
        <dbReference type="ChEBI" id="CHEBI:15378"/>
        <dbReference type="ChEBI" id="CHEBI:33019"/>
        <dbReference type="ChEBI" id="CHEBI:37575"/>
        <dbReference type="ChEBI" id="CHEBI:57841"/>
        <dbReference type="ChEBI" id="CHEBI:58296"/>
        <dbReference type="EC" id="2.5.1.3"/>
    </reaction>
</comment>
<feature type="binding site" evidence="10">
    <location>
        <position position="92"/>
    </location>
    <ligand>
        <name>Mg(2+)</name>
        <dbReference type="ChEBI" id="CHEBI:18420"/>
    </ligand>
</feature>
<dbReference type="RefSeq" id="WP_315734213.1">
    <property type="nucleotide sequence ID" value="NZ_JAVYII010000006.1"/>
</dbReference>
<evidence type="ECO:0000256" key="7">
    <source>
        <dbReference type="ARBA" id="ARBA00047334"/>
    </source>
</evidence>
<feature type="binding site" evidence="10">
    <location>
        <begin position="141"/>
        <end position="143"/>
    </location>
    <ligand>
        <name>2-[(2R,5Z)-2-carboxy-4-methylthiazol-5(2H)-ylidene]ethyl phosphate</name>
        <dbReference type="ChEBI" id="CHEBI:62899"/>
    </ligand>
</feature>
<dbReference type="EC" id="2.5.1.3" evidence="10"/>
<evidence type="ECO:0000256" key="3">
    <source>
        <dbReference type="ARBA" id="ARBA00022679"/>
    </source>
</evidence>
<keyword evidence="13" id="KW-1185">Reference proteome</keyword>
<evidence type="ECO:0000256" key="4">
    <source>
        <dbReference type="ARBA" id="ARBA00022723"/>
    </source>
</evidence>
<dbReference type="Gene3D" id="3.20.20.70">
    <property type="entry name" value="Aldolase class I"/>
    <property type="match status" value="1"/>
</dbReference>
<comment type="function">
    <text evidence="1 10">Condenses 4-methyl-5-(beta-hydroxyethyl)thiazole monophosphate (THZ-P) and 2-methyl-4-amino-5-hydroxymethyl pyrimidine pyrophosphate (HMP-PP) to form thiamine monophosphate (TMP).</text>
</comment>
<feature type="binding site" evidence="10">
    <location>
        <position position="144"/>
    </location>
    <ligand>
        <name>4-amino-2-methyl-5-(diphosphooxymethyl)pyrimidine</name>
        <dbReference type="ChEBI" id="CHEBI:57841"/>
    </ligand>
</feature>
<dbReference type="InterPro" id="IPR013785">
    <property type="entry name" value="Aldolase_TIM"/>
</dbReference>
<dbReference type="SUPFAM" id="SSF51391">
    <property type="entry name" value="Thiamin phosphate synthase"/>
    <property type="match status" value="1"/>
</dbReference>
<reference evidence="12 13" key="1">
    <citation type="submission" date="2023-08" db="EMBL/GenBank/DDBJ databases">
        <title>Nocardioides seae sp. nov., a bacterium isolated from a soil.</title>
        <authorList>
            <person name="Wang X."/>
        </authorList>
    </citation>
    <scope>NUCLEOTIDE SEQUENCE [LARGE SCALE GENOMIC DNA]</scope>
    <source>
        <strain evidence="12 13">YZH12</strain>
    </source>
</reference>
<dbReference type="InterPro" id="IPR034291">
    <property type="entry name" value="TMP_synthase"/>
</dbReference>
<feature type="domain" description="Thiamine phosphate synthase/TenI" evidence="11">
    <location>
        <begin position="23"/>
        <end position="193"/>
    </location>
</feature>
<keyword evidence="3 10" id="KW-0808">Transferase</keyword>
<sequence>MSAVRSDAAAGVPRLTLLVGPADDLSRLEDLARAGVDGFQVRAKAATTRELVALTRLALAAVRPHGACVTVDDRLDVALATGADGVHLGADDLAVDDARRIADASGRDDLLVGATCRDRDAVARALEAGADYAGFGPVHPTTSKTGLPEPLGVAAVTRASGLLPLLAIGGIDAGTAAEVVAAGAHGVAVIGAVWRPPDPVAAAEELLAALA</sequence>
<protein>
    <recommendedName>
        <fullName evidence="10">Thiamine-phosphate synthase</fullName>
        <shortName evidence="10">TP synthase</shortName>
        <shortName evidence="10">TPS</shortName>
        <ecNumber evidence="10">2.5.1.3</ecNumber>
    </recommendedName>
    <alternativeName>
        <fullName evidence="10">Thiamine-phosphate pyrophosphorylase</fullName>
        <shortName evidence="10">TMP pyrophosphorylase</shortName>
        <shortName evidence="10">TMP-PPase</shortName>
    </alternativeName>
</protein>
<evidence type="ECO:0000256" key="5">
    <source>
        <dbReference type="ARBA" id="ARBA00022842"/>
    </source>
</evidence>
<comment type="similarity">
    <text evidence="10">Belongs to the thiamine-phosphate synthase family.</text>
</comment>
<accession>A0ABU3Q083</accession>
<evidence type="ECO:0000259" key="11">
    <source>
        <dbReference type="Pfam" id="PF02581"/>
    </source>
</evidence>
<dbReference type="InterPro" id="IPR022998">
    <property type="entry name" value="ThiamineP_synth_TenI"/>
</dbReference>
<dbReference type="Pfam" id="PF02581">
    <property type="entry name" value="TMP-TENI"/>
    <property type="match status" value="1"/>
</dbReference>